<name>A0ACD1H5R8_9EURO</name>
<accession>A0ACD1H5R8</accession>
<evidence type="ECO:0000313" key="2">
    <source>
        <dbReference type="Proteomes" id="UP000249661"/>
    </source>
</evidence>
<evidence type="ECO:0000313" key="1">
    <source>
        <dbReference type="EMBL" id="RAH68933.1"/>
    </source>
</evidence>
<reference evidence="1" key="1">
    <citation type="submission" date="2018-02" db="EMBL/GenBank/DDBJ databases">
        <title>The genomes of Aspergillus section Nigri reveals drivers in fungal speciation.</title>
        <authorList>
            <consortium name="DOE Joint Genome Institute"/>
            <person name="Vesth T.C."/>
            <person name="Nybo J."/>
            <person name="Theobald S."/>
            <person name="Brandl J."/>
            <person name="Frisvad J.C."/>
            <person name="Nielsen K.F."/>
            <person name="Lyhne E.K."/>
            <person name="Kogle M.E."/>
            <person name="Kuo A."/>
            <person name="Riley R."/>
            <person name="Clum A."/>
            <person name="Nolan M."/>
            <person name="Lipzen A."/>
            <person name="Salamov A."/>
            <person name="Henrissat B."/>
            <person name="Wiebenga A."/>
            <person name="De vries R.P."/>
            <person name="Grigoriev I.V."/>
            <person name="Mortensen U.H."/>
            <person name="Andersen M.R."/>
            <person name="Baker S.E."/>
        </authorList>
    </citation>
    <scope>NUCLEOTIDE SEQUENCE</scope>
    <source>
        <strain evidence="1">CBS 121060</strain>
    </source>
</reference>
<dbReference type="Proteomes" id="UP000249661">
    <property type="component" value="Unassembled WGS sequence"/>
</dbReference>
<sequence>MIPTATILSGFLGGLVCTYSTYGVRSTLILLILEPGGEDVLMQAQPRSRSMDKNG</sequence>
<organism evidence="1 2">
    <name type="scientific">Aspergillus aculeatinus CBS 121060</name>
    <dbReference type="NCBI Taxonomy" id="1448322"/>
    <lineage>
        <taxon>Eukaryota</taxon>
        <taxon>Fungi</taxon>
        <taxon>Dikarya</taxon>
        <taxon>Ascomycota</taxon>
        <taxon>Pezizomycotina</taxon>
        <taxon>Eurotiomycetes</taxon>
        <taxon>Eurotiomycetidae</taxon>
        <taxon>Eurotiales</taxon>
        <taxon>Aspergillaceae</taxon>
        <taxon>Aspergillus</taxon>
        <taxon>Aspergillus subgen. Circumdati</taxon>
    </lineage>
</organism>
<gene>
    <name evidence="1" type="ORF">BO66DRAFT_392751</name>
</gene>
<keyword evidence="2" id="KW-1185">Reference proteome</keyword>
<proteinExistence type="predicted"/>
<dbReference type="EMBL" id="KZ824963">
    <property type="protein sequence ID" value="RAH68933.1"/>
    <property type="molecule type" value="Genomic_DNA"/>
</dbReference>
<protein>
    <submittedName>
        <fullName evidence="1">Uncharacterized protein</fullName>
    </submittedName>
</protein>